<feature type="region of interest" description="Disordered" evidence="1">
    <location>
        <begin position="40"/>
        <end position="61"/>
    </location>
</feature>
<dbReference type="InterPro" id="IPR036249">
    <property type="entry name" value="Thioredoxin-like_sf"/>
</dbReference>
<dbReference type="SUPFAM" id="SSF52833">
    <property type="entry name" value="Thioredoxin-like"/>
    <property type="match status" value="1"/>
</dbReference>
<organism evidence="2">
    <name type="scientific">marine metagenome</name>
    <dbReference type="NCBI Taxonomy" id="408172"/>
    <lineage>
        <taxon>unclassified sequences</taxon>
        <taxon>metagenomes</taxon>
        <taxon>ecological metagenomes</taxon>
    </lineage>
</organism>
<evidence type="ECO:0000313" key="2">
    <source>
        <dbReference type="EMBL" id="SVC70067.1"/>
    </source>
</evidence>
<dbReference type="EMBL" id="UINC01105830">
    <property type="protein sequence ID" value="SVC70067.1"/>
    <property type="molecule type" value="Genomic_DNA"/>
</dbReference>
<sequence>MSLSSSKALIRFGHEIGSFRDPVEWVSTFLLLETSVWAQGPGGGGGMGGGGGGRDRRNREAKWEEELERAKNVAQKDERFILVYLCDPEEEDPPRVFDTEELRKASQDGWVFVREFLEGDNPTREEYNVNRAPTLLGLDQYGNEFSRASRVGLTDIRGLMKKVESQMAAFIKK</sequence>
<dbReference type="AlphaFoldDB" id="A0A382PB48"/>
<feature type="non-terminal residue" evidence="2">
    <location>
        <position position="173"/>
    </location>
</feature>
<accession>A0A382PB48</accession>
<protein>
    <recommendedName>
        <fullName evidence="3">Thioredoxin domain-containing protein</fullName>
    </recommendedName>
</protein>
<gene>
    <name evidence="2" type="ORF">METZ01_LOCUS322921</name>
</gene>
<feature type="compositionally biased region" description="Gly residues" evidence="1">
    <location>
        <begin position="40"/>
        <end position="52"/>
    </location>
</feature>
<evidence type="ECO:0008006" key="3">
    <source>
        <dbReference type="Google" id="ProtNLM"/>
    </source>
</evidence>
<evidence type="ECO:0000256" key="1">
    <source>
        <dbReference type="SAM" id="MobiDB-lite"/>
    </source>
</evidence>
<name>A0A382PB48_9ZZZZ</name>
<proteinExistence type="predicted"/>
<reference evidence="2" key="1">
    <citation type="submission" date="2018-05" db="EMBL/GenBank/DDBJ databases">
        <authorList>
            <person name="Lanie J.A."/>
            <person name="Ng W.-L."/>
            <person name="Kazmierczak K.M."/>
            <person name="Andrzejewski T.M."/>
            <person name="Davidsen T.M."/>
            <person name="Wayne K.J."/>
            <person name="Tettelin H."/>
            <person name="Glass J.I."/>
            <person name="Rusch D."/>
            <person name="Podicherti R."/>
            <person name="Tsui H.-C.T."/>
            <person name="Winkler M.E."/>
        </authorList>
    </citation>
    <scope>NUCLEOTIDE SEQUENCE</scope>
</reference>